<dbReference type="SMART" id="SM00720">
    <property type="entry name" value="calpain_III"/>
    <property type="match status" value="2"/>
</dbReference>
<comment type="similarity">
    <text evidence="1">Belongs to the peptidase C2 family. PalB/RIM13 subfamily.</text>
</comment>
<evidence type="ECO:0000259" key="6">
    <source>
        <dbReference type="PROSITE" id="PS50203"/>
    </source>
</evidence>
<dbReference type="InterPro" id="IPR051297">
    <property type="entry name" value="PalB/RIM13"/>
</dbReference>
<dbReference type="Gene3D" id="1.20.58.80">
    <property type="entry name" value="Phosphotransferase system, lactose/cellobiose-type IIA subunit"/>
    <property type="match status" value="1"/>
</dbReference>
<protein>
    <submittedName>
        <fullName evidence="7">Calpain-like protease palB/RIM13</fullName>
    </submittedName>
</protein>
<evidence type="ECO:0000256" key="4">
    <source>
        <dbReference type="ARBA" id="ARBA00022807"/>
    </source>
</evidence>
<reference evidence="7 8" key="1">
    <citation type="journal article" date="2018" name="Sci. Rep.">
        <title>Genome sequence of the cauliflower mushroom Sparassis crispa (Hanabiratake) and its association with beneficial usage.</title>
        <authorList>
            <person name="Kiyama R."/>
            <person name="Furutani Y."/>
            <person name="Kawaguchi K."/>
            <person name="Nakanishi T."/>
        </authorList>
    </citation>
    <scope>NUCLEOTIDE SEQUENCE [LARGE SCALE GENOMIC DNA]</scope>
</reference>
<comment type="caution">
    <text evidence="5">Lacks conserved residue(s) required for the propagation of feature annotation.</text>
</comment>
<dbReference type="InterPro" id="IPR036181">
    <property type="entry name" value="MIT_dom_sf"/>
</dbReference>
<keyword evidence="8" id="KW-1185">Reference proteome</keyword>
<dbReference type="Gene3D" id="2.60.120.380">
    <property type="match status" value="2"/>
</dbReference>
<keyword evidence="3" id="KW-0378">Hydrolase</keyword>
<gene>
    <name evidence="7" type="ORF">SCP_0304930</name>
</gene>
<dbReference type="InterPro" id="IPR036213">
    <property type="entry name" value="Calpain_III_sf"/>
</dbReference>
<dbReference type="AlphaFoldDB" id="A0A401GF01"/>
<dbReference type="PROSITE" id="PS50203">
    <property type="entry name" value="CALPAIN_CAT"/>
    <property type="match status" value="1"/>
</dbReference>
<dbReference type="InterPro" id="IPR022683">
    <property type="entry name" value="Calpain_III"/>
</dbReference>
<keyword evidence="4" id="KW-0788">Thiol protease</keyword>
<keyword evidence="2 7" id="KW-0645">Protease</keyword>
<evidence type="ECO:0000313" key="7">
    <source>
        <dbReference type="EMBL" id="GBE80774.1"/>
    </source>
</evidence>
<dbReference type="EMBL" id="BFAD01000003">
    <property type="protein sequence ID" value="GBE80774.1"/>
    <property type="molecule type" value="Genomic_DNA"/>
</dbReference>
<dbReference type="InterPro" id="IPR022682">
    <property type="entry name" value="Calpain_domain_III"/>
</dbReference>
<name>A0A401GF01_9APHY</name>
<dbReference type="GeneID" id="38777691"/>
<dbReference type="SUPFAM" id="SSF49758">
    <property type="entry name" value="Calpain large subunit, middle domain (domain III)"/>
    <property type="match status" value="2"/>
</dbReference>
<dbReference type="Proteomes" id="UP000287166">
    <property type="component" value="Unassembled WGS sequence"/>
</dbReference>
<accession>A0A401GF01</accession>
<sequence length="815" mass="90588">MSSKRSGMALQDAEGTYAKAAKAELEKDLDRAFRLYIKAAEGFLYISQYAADSSLRTTSRNEAAKALERAEKIKLIRQDLTPVIKNHFSDQEQIHVLKKSSTVNNIRLPLWDEDCPDDLSQPNFSPDQQQHSASWRRIGAGTNVYSSSLLLLPQDIIQHIISDCSVCGSIAICINHHRRFNSKIGLSSFYPQAPEGVPRHSDAGYYWLRVYFNGALRRVKVDDQLPMYPDGTLMCMSTGDKLQLWPLLVEKAYMKLMGGYDFPGSNSSFDLHALAGWIPDHVDLRSPFHQREKTWSRVLAGFARGHCIFTVGTGTRLVVPKWSSFTLLPAHCYAVIDMQDSDGDRTLTVLDSWVQSQRTINDPEKSDNRVSESHTQHDQPRTLNISWDAIHDIFDGIYLSWDPGIFRHQLFFHGMWKSNIPGYAHRVAHFPLRLRTQQGRSIQGSRDVWILLSRHVTDISRKSEYIALLVTSGNETTPALENPSISKLQGEYSTGMHVLVKTQLSTSTTILSLVASYDGDFEDVGFTVTAYSNVALSWIEDSSNAPYSKQIDGAFTTKCAGGNYSYQTFLTNPQYHLRIHSTEESSVGPIGSSKARISVVLQACRKLPMNATLVWSQGDRVTEFGRNDVALSSGPYSYGYAQGTSDLPVGDYTLIVSTFEPQQLGKFSLKVESSHRIELTPIPQEGAGMFNKVIHGAWTVETAAGSPSFNQYSSNPKYEIKLETSSQLKIRLQLDKLSSTTSANITLFRSTEQLPMSVLVATSGPYSDAVSGVVTPQMKLQPGTYLAVPSTYNPGIEGSFTLNIYSTSAVKVTPG</sequence>
<evidence type="ECO:0000256" key="3">
    <source>
        <dbReference type="ARBA" id="ARBA00022801"/>
    </source>
</evidence>
<dbReference type="SUPFAM" id="SSF116846">
    <property type="entry name" value="MIT domain"/>
    <property type="match status" value="1"/>
</dbReference>
<dbReference type="PANTHER" id="PTHR46143:SF1">
    <property type="entry name" value="CALPAIN-7"/>
    <property type="match status" value="1"/>
</dbReference>
<dbReference type="PANTHER" id="PTHR46143">
    <property type="entry name" value="CALPAIN-7"/>
    <property type="match status" value="1"/>
</dbReference>
<proteinExistence type="inferred from homology"/>
<dbReference type="STRING" id="139825.A0A401GF01"/>
<dbReference type="RefSeq" id="XP_027611687.1">
    <property type="nucleotide sequence ID" value="XM_027755886.1"/>
</dbReference>
<dbReference type="InParanoid" id="A0A401GF01"/>
<organism evidence="7 8">
    <name type="scientific">Sparassis crispa</name>
    <dbReference type="NCBI Taxonomy" id="139825"/>
    <lineage>
        <taxon>Eukaryota</taxon>
        <taxon>Fungi</taxon>
        <taxon>Dikarya</taxon>
        <taxon>Basidiomycota</taxon>
        <taxon>Agaricomycotina</taxon>
        <taxon>Agaricomycetes</taxon>
        <taxon>Polyporales</taxon>
        <taxon>Sparassidaceae</taxon>
        <taxon>Sparassis</taxon>
    </lineage>
</organism>
<dbReference type="InterPro" id="IPR001300">
    <property type="entry name" value="Peptidase_C2_calpain_cat"/>
</dbReference>
<dbReference type="Pfam" id="PF00648">
    <property type="entry name" value="Peptidase_C2"/>
    <property type="match status" value="1"/>
</dbReference>
<dbReference type="GO" id="GO:0004198">
    <property type="term" value="F:calcium-dependent cysteine-type endopeptidase activity"/>
    <property type="evidence" value="ECO:0007669"/>
    <property type="project" value="InterPro"/>
</dbReference>
<feature type="domain" description="Calpain catalytic" evidence="6">
    <location>
        <begin position="109"/>
        <end position="403"/>
    </location>
</feature>
<evidence type="ECO:0000256" key="2">
    <source>
        <dbReference type="ARBA" id="ARBA00022670"/>
    </source>
</evidence>
<dbReference type="SUPFAM" id="SSF54001">
    <property type="entry name" value="Cysteine proteinases"/>
    <property type="match status" value="1"/>
</dbReference>
<comment type="caution">
    <text evidence="7">The sequence shown here is derived from an EMBL/GenBank/DDBJ whole genome shotgun (WGS) entry which is preliminary data.</text>
</comment>
<evidence type="ECO:0000256" key="5">
    <source>
        <dbReference type="PROSITE-ProRule" id="PRU00239"/>
    </source>
</evidence>
<evidence type="ECO:0000256" key="1">
    <source>
        <dbReference type="ARBA" id="ARBA00010193"/>
    </source>
</evidence>
<dbReference type="OrthoDB" id="167576at2759"/>
<dbReference type="Pfam" id="PF01067">
    <property type="entry name" value="Calpain_III"/>
    <property type="match status" value="1"/>
</dbReference>
<dbReference type="InterPro" id="IPR038765">
    <property type="entry name" value="Papain-like_cys_pep_sf"/>
</dbReference>
<evidence type="ECO:0000313" key="8">
    <source>
        <dbReference type="Proteomes" id="UP000287166"/>
    </source>
</evidence>
<dbReference type="GO" id="GO:0006508">
    <property type="term" value="P:proteolysis"/>
    <property type="evidence" value="ECO:0007669"/>
    <property type="project" value="UniProtKB-KW"/>
</dbReference>
<dbReference type="SMART" id="SM00230">
    <property type="entry name" value="CysPc"/>
    <property type="match status" value="1"/>
</dbReference>